<reference evidence="2 3" key="1">
    <citation type="journal article" date="2014" name="Agronomy (Basel)">
        <title>A Draft Genome Sequence for Ensete ventricosum, the Drought-Tolerant Tree Against Hunger.</title>
        <authorList>
            <person name="Harrison J."/>
            <person name="Moore K.A."/>
            <person name="Paszkiewicz K."/>
            <person name="Jones T."/>
            <person name="Grant M."/>
            <person name="Ambacheew D."/>
            <person name="Muzemil S."/>
            <person name="Studholme D.J."/>
        </authorList>
    </citation>
    <scope>NUCLEOTIDE SEQUENCE [LARGE SCALE GENOMIC DNA]</scope>
</reference>
<feature type="compositionally biased region" description="Basic and acidic residues" evidence="1">
    <location>
        <begin position="101"/>
        <end position="110"/>
    </location>
</feature>
<protein>
    <submittedName>
        <fullName evidence="2">Uncharacterized protein</fullName>
    </submittedName>
</protein>
<comment type="caution">
    <text evidence="2">The sequence shown here is derived from an EMBL/GenBank/DDBJ whole genome shotgun (WGS) entry which is preliminary data.</text>
</comment>
<evidence type="ECO:0000313" key="2">
    <source>
        <dbReference type="EMBL" id="RRT34216.1"/>
    </source>
</evidence>
<organism evidence="2 3">
    <name type="scientific">Ensete ventricosum</name>
    <name type="common">Abyssinian banana</name>
    <name type="synonym">Musa ensete</name>
    <dbReference type="NCBI Taxonomy" id="4639"/>
    <lineage>
        <taxon>Eukaryota</taxon>
        <taxon>Viridiplantae</taxon>
        <taxon>Streptophyta</taxon>
        <taxon>Embryophyta</taxon>
        <taxon>Tracheophyta</taxon>
        <taxon>Spermatophyta</taxon>
        <taxon>Magnoliopsida</taxon>
        <taxon>Liliopsida</taxon>
        <taxon>Zingiberales</taxon>
        <taxon>Musaceae</taxon>
        <taxon>Ensete</taxon>
    </lineage>
</organism>
<dbReference type="EMBL" id="AMZH03027274">
    <property type="protein sequence ID" value="RRT34216.1"/>
    <property type="molecule type" value="Genomic_DNA"/>
</dbReference>
<name>A0A426X418_ENSVE</name>
<sequence length="157" mass="17073">MPTVLAVRHASTGKDVNLTYVRSVVRPLAPPFLRLTSFPHRVGHVGRPVVRGREDVAARSSFALSFSPPPFGKTFSRCPMRVLKMRSADSTEQELGSLNDARADPTEHELGNLNGIGADPTEHELRNLNGTGADPTEQELGNWNGARADPTKHELGN</sequence>
<evidence type="ECO:0000313" key="3">
    <source>
        <dbReference type="Proteomes" id="UP000287651"/>
    </source>
</evidence>
<gene>
    <name evidence="2" type="ORF">B296_00056341</name>
</gene>
<dbReference type="Proteomes" id="UP000287651">
    <property type="component" value="Unassembled WGS sequence"/>
</dbReference>
<evidence type="ECO:0000256" key="1">
    <source>
        <dbReference type="SAM" id="MobiDB-lite"/>
    </source>
</evidence>
<proteinExistence type="predicted"/>
<dbReference type="AlphaFoldDB" id="A0A426X418"/>
<accession>A0A426X418</accession>
<feature type="region of interest" description="Disordered" evidence="1">
    <location>
        <begin position="86"/>
        <end position="157"/>
    </location>
</feature>